<keyword evidence="3 6" id="KW-0812">Transmembrane</keyword>
<dbReference type="Pfam" id="PF13520">
    <property type="entry name" value="AA_permease_2"/>
    <property type="match status" value="1"/>
</dbReference>
<reference evidence="7 8" key="1">
    <citation type="submission" date="2024-02" db="EMBL/GenBank/DDBJ databases">
        <title>A draft genome for the cacao thread blight pathogen Marasmius crinis-equi.</title>
        <authorList>
            <person name="Cohen S.P."/>
            <person name="Baruah I.K."/>
            <person name="Amoako-Attah I."/>
            <person name="Bukari Y."/>
            <person name="Meinhardt L.W."/>
            <person name="Bailey B.A."/>
        </authorList>
    </citation>
    <scope>NUCLEOTIDE SEQUENCE [LARGE SCALE GENOMIC DNA]</scope>
    <source>
        <strain evidence="7 8">GH-76</strain>
    </source>
</reference>
<proteinExistence type="predicted"/>
<evidence type="ECO:0000256" key="2">
    <source>
        <dbReference type="ARBA" id="ARBA00022448"/>
    </source>
</evidence>
<keyword evidence="5 6" id="KW-0472">Membrane</keyword>
<keyword evidence="8" id="KW-1185">Reference proteome</keyword>
<comment type="caution">
    <text evidence="7">The sequence shown here is derived from an EMBL/GenBank/DDBJ whole genome shotgun (WGS) entry which is preliminary data.</text>
</comment>
<gene>
    <name evidence="7" type="primary">TPO5_2</name>
    <name evidence="7" type="ORF">V5O48_007208</name>
</gene>
<dbReference type="Proteomes" id="UP001465976">
    <property type="component" value="Unassembled WGS sequence"/>
</dbReference>
<dbReference type="EMBL" id="JBAHYK010000368">
    <property type="protein sequence ID" value="KAL0574761.1"/>
    <property type="molecule type" value="Genomic_DNA"/>
</dbReference>
<feature type="transmembrane region" description="Helical" evidence="6">
    <location>
        <begin position="227"/>
        <end position="246"/>
    </location>
</feature>
<feature type="transmembrane region" description="Helical" evidence="6">
    <location>
        <begin position="147"/>
        <end position="170"/>
    </location>
</feature>
<sequence length="287" mass="31063">MTDYDATAHISEEVKRAAYAAPSAIFIAGIIGWLFNIVLVLCSGPLADLPGASGNAVLTARKIMALRMGKTGALILWVFVCLTAFFVVQTALQAVSRTIYAFSRDHGLPDRGYFGEISSITKTPIRAIVLCTVVSVLPGLLQLASPIAAAAIFSLTAMSLDLSYVIPIFLRRINQNHPDVMFKPGPFYMGSGFIGKAANWTCITWTAFVCIIFSFPTVFPVTPENMNYASVITVGVMVLAFAWYFIDGHRHYHGPQSNLVHAQEALQQDAKVARGSDGSLPSKPEEA</sequence>
<organism evidence="7 8">
    <name type="scientific">Marasmius crinis-equi</name>
    <dbReference type="NCBI Taxonomy" id="585013"/>
    <lineage>
        <taxon>Eukaryota</taxon>
        <taxon>Fungi</taxon>
        <taxon>Dikarya</taxon>
        <taxon>Basidiomycota</taxon>
        <taxon>Agaricomycotina</taxon>
        <taxon>Agaricomycetes</taxon>
        <taxon>Agaricomycetidae</taxon>
        <taxon>Agaricales</taxon>
        <taxon>Marasmiineae</taxon>
        <taxon>Marasmiaceae</taxon>
        <taxon>Marasmius</taxon>
    </lineage>
</organism>
<keyword evidence="4 6" id="KW-1133">Transmembrane helix</keyword>
<feature type="transmembrane region" description="Helical" evidence="6">
    <location>
        <begin position="191"/>
        <end position="215"/>
    </location>
</feature>
<dbReference type="Gene3D" id="1.20.1740.10">
    <property type="entry name" value="Amino acid/polyamine transporter I"/>
    <property type="match status" value="1"/>
</dbReference>
<evidence type="ECO:0000256" key="3">
    <source>
        <dbReference type="ARBA" id="ARBA00022692"/>
    </source>
</evidence>
<comment type="subcellular location">
    <subcellularLocation>
        <location evidence="1">Membrane</location>
        <topology evidence="1">Multi-pass membrane protein</topology>
    </subcellularLocation>
</comment>
<feature type="transmembrane region" description="Helical" evidence="6">
    <location>
        <begin position="24"/>
        <end position="47"/>
    </location>
</feature>
<evidence type="ECO:0000256" key="1">
    <source>
        <dbReference type="ARBA" id="ARBA00004141"/>
    </source>
</evidence>
<dbReference type="InterPro" id="IPR002293">
    <property type="entry name" value="AA/rel_permease1"/>
</dbReference>
<evidence type="ECO:0000256" key="4">
    <source>
        <dbReference type="ARBA" id="ARBA00022989"/>
    </source>
</evidence>
<dbReference type="PANTHER" id="PTHR45649">
    <property type="entry name" value="AMINO-ACID PERMEASE BAT1"/>
    <property type="match status" value="1"/>
</dbReference>
<feature type="transmembrane region" description="Helical" evidence="6">
    <location>
        <begin position="74"/>
        <end position="102"/>
    </location>
</feature>
<keyword evidence="2" id="KW-0813">Transport</keyword>
<feature type="transmembrane region" description="Helical" evidence="6">
    <location>
        <begin position="123"/>
        <end position="141"/>
    </location>
</feature>
<name>A0ABR3FHC6_9AGAR</name>
<dbReference type="PANTHER" id="PTHR45649:SF9">
    <property type="entry name" value="AMINO-ACID PERMEASE 2"/>
    <property type="match status" value="1"/>
</dbReference>
<protein>
    <submittedName>
        <fullName evidence="7">Polyamine transporter tpo5</fullName>
    </submittedName>
</protein>
<accession>A0ABR3FHC6</accession>
<evidence type="ECO:0000256" key="5">
    <source>
        <dbReference type="ARBA" id="ARBA00023136"/>
    </source>
</evidence>
<evidence type="ECO:0000313" key="8">
    <source>
        <dbReference type="Proteomes" id="UP001465976"/>
    </source>
</evidence>
<evidence type="ECO:0000313" key="7">
    <source>
        <dbReference type="EMBL" id="KAL0574761.1"/>
    </source>
</evidence>
<evidence type="ECO:0000256" key="6">
    <source>
        <dbReference type="SAM" id="Phobius"/>
    </source>
</evidence>